<dbReference type="Gene3D" id="3.30.200.20">
    <property type="entry name" value="Phosphorylase Kinase, domain 1"/>
    <property type="match status" value="1"/>
</dbReference>
<accession>A0CZU7</accession>
<dbReference type="HOGENOM" id="CLU_038319_0_0_1"/>
<dbReference type="Pfam" id="PF00069">
    <property type="entry name" value="Pkinase"/>
    <property type="match status" value="1"/>
</dbReference>
<dbReference type="GO" id="GO:0005524">
    <property type="term" value="F:ATP binding"/>
    <property type="evidence" value="ECO:0007669"/>
    <property type="project" value="InterPro"/>
</dbReference>
<dbReference type="GO" id="GO:0005634">
    <property type="term" value="C:nucleus"/>
    <property type="evidence" value="ECO:0000318"/>
    <property type="project" value="GO_Central"/>
</dbReference>
<dbReference type="SUPFAM" id="SSF56112">
    <property type="entry name" value="Protein kinase-like (PK-like)"/>
    <property type="match status" value="1"/>
</dbReference>
<sequence>MNSSDHQQQNSVGWLLNLVGKFSPKDLEKSNLKEIGEEYMKKILLYPQLQSGNVFTYNQQKQEFSEKLFHIYPNILICQHDRIHTHLILSNCSIQKELIQYKEAKTYGLIISNNLGNTYLFFPQFIQYRNWYKLMKQYCKLNDFFGKYKLTDRMLPGVYQCYKKSNNAQFTVQIYKMEDFEQWPEIEEVVHNEIQMLRSIKHQNLLQLRRVYEDDSYLFILYEHFKGESLYNLIITNPLHEQLPSLFNQIVYQILQLLKFLDKHQFYHGNLNPLNIIINSNNQLLQIFMINLSFKQYRINDKLDWILNRQIEGFIAPEFYNGVPPNITSDLYSLGVLLYFMTFPSQLPSEKHFDKYEIDTTKIQKLLQKKFSQNPIEGNSPLDKSIEKNISLSELDLLSKLLYTNPKQRITISDSMKHHWFVNIKSKIKQLNVVKKKKVELPSLRTIIELRSQSELDLKVQSQLSNNRRQSRLAVNQVDDFDLVPDEGHPLEQVADLDFCQLLRSSTQLRKLQTLSNKSIG</sequence>
<dbReference type="GO" id="GO:0035556">
    <property type="term" value="P:intracellular signal transduction"/>
    <property type="evidence" value="ECO:0000318"/>
    <property type="project" value="GO_Central"/>
</dbReference>
<dbReference type="PANTHER" id="PTHR24347">
    <property type="entry name" value="SERINE/THREONINE-PROTEIN KINASE"/>
    <property type="match status" value="1"/>
</dbReference>
<dbReference type="PROSITE" id="PS50011">
    <property type="entry name" value="PROTEIN_KINASE_DOM"/>
    <property type="match status" value="1"/>
</dbReference>
<dbReference type="RefSeq" id="XP_001443711.1">
    <property type="nucleotide sequence ID" value="XM_001443674.2"/>
</dbReference>
<dbReference type="EMBL" id="CT868230">
    <property type="protein sequence ID" value="CAK76314.1"/>
    <property type="molecule type" value="Genomic_DNA"/>
</dbReference>
<dbReference type="GO" id="GO:0009931">
    <property type="term" value="F:calcium-dependent protein serine/threonine kinase activity"/>
    <property type="evidence" value="ECO:0000318"/>
    <property type="project" value="GO_Central"/>
</dbReference>
<evidence type="ECO:0000313" key="3">
    <source>
        <dbReference type="Proteomes" id="UP000000600"/>
    </source>
</evidence>
<dbReference type="GO" id="GO:0005516">
    <property type="term" value="F:calmodulin binding"/>
    <property type="evidence" value="ECO:0000318"/>
    <property type="project" value="GO_Central"/>
</dbReference>
<evidence type="ECO:0000259" key="1">
    <source>
        <dbReference type="PROSITE" id="PS50011"/>
    </source>
</evidence>
<dbReference type="eggNOG" id="KOG0603">
    <property type="taxonomic scope" value="Eukaryota"/>
</dbReference>
<dbReference type="InParanoid" id="A0CZU7"/>
<dbReference type="KEGG" id="ptm:GSPATT00011887001"/>
<dbReference type="SMART" id="SM00220">
    <property type="entry name" value="S_TKc"/>
    <property type="match status" value="1"/>
</dbReference>
<dbReference type="InterPro" id="IPR000719">
    <property type="entry name" value="Prot_kinase_dom"/>
</dbReference>
<proteinExistence type="predicted"/>
<protein>
    <recommendedName>
        <fullName evidence="1">Protein kinase domain-containing protein</fullName>
    </recommendedName>
</protein>
<dbReference type="STRING" id="5888.A0CZU7"/>
<name>A0CZU7_PARTE</name>
<dbReference type="InterPro" id="IPR011009">
    <property type="entry name" value="Kinase-like_dom_sf"/>
</dbReference>
<dbReference type="GO" id="GO:0005737">
    <property type="term" value="C:cytoplasm"/>
    <property type="evidence" value="ECO:0000318"/>
    <property type="project" value="GO_Central"/>
</dbReference>
<dbReference type="AlphaFoldDB" id="A0CZU7"/>
<dbReference type="Gene3D" id="1.10.510.10">
    <property type="entry name" value="Transferase(Phosphotransferase) domain 1"/>
    <property type="match status" value="1"/>
</dbReference>
<reference evidence="2 3" key="1">
    <citation type="journal article" date="2006" name="Nature">
        <title>Global trends of whole-genome duplications revealed by the ciliate Paramecium tetraurelia.</title>
        <authorList>
            <consortium name="Genoscope"/>
            <person name="Aury J.-M."/>
            <person name="Jaillon O."/>
            <person name="Duret L."/>
            <person name="Noel B."/>
            <person name="Jubin C."/>
            <person name="Porcel B.M."/>
            <person name="Segurens B."/>
            <person name="Daubin V."/>
            <person name="Anthouard V."/>
            <person name="Aiach N."/>
            <person name="Arnaiz O."/>
            <person name="Billaut A."/>
            <person name="Beisson J."/>
            <person name="Blanc I."/>
            <person name="Bouhouche K."/>
            <person name="Camara F."/>
            <person name="Duharcourt S."/>
            <person name="Guigo R."/>
            <person name="Gogendeau D."/>
            <person name="Katinka M."/>
            <person name="Keller A.-M."/>
            <person name="Kissmehl R."/>
            <person name="Klotz C."/>
            <person name="Koll F."/>
            <person name="Le Moue A."/>
            <person name="Lepere C."/>
            <person name="Malinsky S."/>
            <person name="Nowacki M."/>
            <person name="Nowak J.K."/>
            <person name="Plattner H."/>
            <person name="Poulain J."/>
            <person name="Ruiz F."/>
            <person name="Serrano V."/>
            <person name="Zagulski M."/>
            <person name="Dessen P."/>
            <person name="Betermier M."/>
            <person name="Weissenbach J."/>
            <person name="Scarpelli C."/>
            <person name="Schachter V."/>
            <person name="Sperling L."/>
            <person name="Meyer E."/>
            <person name="Cohen J."/>
            <person name="Wincker P."/>
        </authorList>
    </citation>
    <scope>NUCLEOTIDE SEQUENCE [LARGE SCALE GENOMIC DNA]</scope>
    <source>
        <strain evidence="2 3">Stock d4-2</strain>
    </source>
</reference>
<dbReference type="OMA" id="LQIFMIN"/>
<dbReference type="OrthoDB" id="294763at2759"/>
<keyword evidence="3" id="KW-1185">Reference proteome</keyword>
<dbReference type="Proteomes" id="UP000000600">
    <property type="component" value="Unassembled WGS sequence"/>
</dbReference>
<dbReference type="GeneID" id="5029496"/>
<feature type="domain" description="Protein kinase" evidence="1">
    <location>
        <begin position="148"/>
        <end position="421"/>
    </location>
</feature>
<dbReference type="GO" id="GO:0004683">
    <property type="term" value="F:calcium/calmodulin-dependent protein kinase activity"/>
    <property type="evidence" value="ECO:0000318"/>
    <property type="project" value="GO_Central"/>
</dbReference>
<evidence type="ECO:0000313" key="2">
    <source>
        <dbReference type="EMBL" id="CAK76314.1"/>
    </source>
</evidence>
<organism evidence="2 3">
    <name type="scientific">Paramecium tetraurelia</name>
    <dbReference type="NCBI Taxonomy" id="5888"/>
    <lineage>
        <taxon>Eukaryota</taxon>
        <taxon>Sar</taxon>
        <taxon>Alveolata</taxon>
        <taxon>Ciliophora</taxon>
        <taxon>Intramacronucleata</taxon>
        <taxon>Oligohymenophorea</taxon>
        <taxon>Peniculida</taxon>
        <taxon>Parameciidae</taxon>
        <taxon>Paramecium</taxon>
    </lineage>
</organism>
<gene>
    <name evidence="2" type="ORF">GSPATT00011887001</name>
</gene>